<accession>A0ABS7JPX5</accession>
<dbReference type="Gene3D" id="3.30.559.10">
    <property type="entry name" value="Chloramphenicol acetyltransferase-like domain"/>
    <property type="match status" value="1"/>
</dbReference>
<dbReference type="InterPro" id="IPR023213">
    <property type="entry name" value="CAT-like_dom_sf"/>
</dbReference>
<evidence type="ECO:0000313" key="2">
    <source>
        <dbReference type="Proteomes" id="UP000700059"/>
    </source>
</evidence>
<reference evidence="1 2" key="1">
    <citation type="submission" date="2021-08" db="EMBL/GenBank/DDBJ databases">
        <title>Helicobacter spp. isolated from feces of Anatolian Ground Squirrel (Spermophilus xanthoprymnus) in Turkey.</title>
        <authorList>
            <person name="Aydin F."/>
            <person name="Abay S."/>
            <person name="Kayman T."/>
            <person name="Karakaya E."/>
            <person name="Saticioglu I.B."/>
        </authorList>
    </citation>
    <scope>NUCLEOTIDE SEQUENCE [LARGE SCALE GENOMIC DNA]</scope>
    <source>
        <strain evidence="1 2">Faydin-H70</strain>
    </source>
</reference>
<keyword evidence="2" id="KW-1185">Reference proteome</keyword>
<dbReference type="Proteomes" id="UP000700059">
    <property type="component" value="Unassembled WGS sequence"/>
</dbReference>
<evidence type="ECO:0000313" key="1">
    <source>
        <dbReference type="EMBL" id="MBX7491443.1"/>
    </source>
</evidence>
<organism evidence="1 2">
    <name type="scientific">Helicobacter turcicus</name>
    <dbReference type="NCBI Taxonomy" id="2867412"/>
    <lineage>
        <taxon>Bacteria</taxon>
        <taxon>Pseudomonadati</taxon>
        <taxon>Campylobacterota</taxon>
        <taxon>Epsilonproteobacteria</taxon>
        <taxon>Campylobacterales</taxon>
        <taxon>Helicobacteraceae</taxon>
        <taxon>Helicobacter</taxon>
    </lineage>
</organism>
<gene>
    <name evidence="1" type="ORF">K4G57_08225</name>
</gene>
<sequence>MLPIFTIEKFYEEKGILLPSSEQISHAMCEGFYLSRFYNEFQEMISKKKVF</sequence>
<protein>
    <submittedName>
        <fullName evidence="1">Chloramphenicol acetyltransferase</fullName>
    </submittedName>
</protein>
<dbReference type="Pfam" id="PF00302">
    <property type="entry name" value="CAT"/>
    <property type="match status" value="1"/>
</dbReference>
<dbReference type="EMBL" id="JAIGYQ010000013">
    <property type="protein sequence ID" value="MBX7491443.1"/>
    <property type="molecule type" value="Genomic_DNA"/>
</dbReference>
<dbReference type="SUPFAM" id="SSF52777">
    <property type="entry name" value="CoA-dependent acyltransferases"/>
    <property type="match status" value="1"/>
</dbReference>
<dbReference type="InterPro" id="IPR001707">
    <property type="entry name" value="Cmp_AcTrfase"/>
</dbReference>
<proteinExistence type="predicted"/>
<comment type="caution">
    <text evidence="1">The sequence shown here is derived from an EMBL/GenBank/DDBJ whole genome shotgun (WGS) entry which is preliminary data.</text>
</comment>
<name>A0ABS7JPX5_9HELI</name>